<dbReference type="EMBL" id="MVGT01002854">
    <property type="protein sequence ID" value="OVA06352.1"/>
    <property type="molecule type" value="Genomic_DNA"/>
</dbReference>
<sequence>MTFLVTLIITVNKTYLQHRNPLFRLPTDEPERKSSHAGTRVAVRLVFSMRSTTVVDSSSSPTQMTQAETSSTGHVNSGETFSSELVEGGIELVVVLEELELVVAVESWMKMVIL</sequence>
<name>A0A200Q7D4_MACCD</name>
<accession>A0A200Q7D4</accession>
<evidence type="ECO:0000313" key="3">
    <source>
        <dbReference type="Proteomes" id="UP000195402"/>
    </source>
</evidence>
<gene>
    <name evidence="2" type="ORF">BVC80_8883g24</name>
</gene>
<evidence type="ECO:0000313" key="2">
    <source>
        <dbReference type="EMBL" id="OVA06352.1"/>
    </source>
</evidence>
<feature type="compositionally biased region" description="Polar residues" evidence="1">
    <location>
        <begin position="61"/>
        <end position="78"/>
    </location>
</feature>
<protein>
    <submittedName>
        <fullName evidence="2">Uncharacterized protein</fullName>
    </submittedName>
</protein>
<comment type="caution">
    <text evidence="2">The sequence shown here is derived from an EMBL/GenBank/DDBJ whole genome shotgun (WGS) entry which is preliminary data.</text>
</comment>
<dbReference type="AlphaFoldDB" id="A0A200Q7D4"/>
<dbReference type="InParanoid" id="A0A200Q7D4"/>
<dbReference type="Proteomes" id="UP000195402">
    <property type="component" value="Unassembled WGS sequence"/>
</dbReference>
<dbReference type="STRING" id="56857.A0A200Q7D4"/>
<keyword evidence="3" id="KW-1185">Reference proteome</keyword>
<proteinExistence type="predicted"/>
<feature type="region of interest" description="Disordered" evidence="1">
    <location>
        <begin position="55"/>
        <end position="78"/>
    </location>
</feature>
<evidence type="ECO:0000256" key="1">
    <source>
        <dbReference type="SAM" id="MobiDB-lite"/>
    </source>
</evidence>
<organism evidence="2 3">
    <name type="scientific">Macleaya cordata</name>
    <name type="common">Five-seeded plume-poppy</name>
    <name type="synonym">Bocconia cordata</name>
    <dbReference type="NCBI Taxonomy" id="56857"/>
    <lineage>
        <taxon>Eukaryota</taxon>
        <taxon>Viridiplantae</taxon>
        <taxon>Streptophyta</taxon>
        <taxon>Embryophyta</taxon>
        <taxon>Tracheophyta</taxon>
        <taxon>Spermatophyta</taxon>
        <taxon>Magnoliopsida</taxon>
        <taxon>Ranunculales</taxon>
        <taxon>Papaveraceae</taxon>
        <taxon>Papaveroideae</taxon>
        <taxon>Macleaya</taxon>
    </lineage>
</organism>
<reference evidence="2 3" key="1">
    <citation type="journal article" date="2017" name="Mol. Plant">
        <title>The Genome of Medicinal Plant Macleaya cordata Provides New Insights into Benzylisoquinoline Alkaloids Metabolism.</title>
        <authorList>
            <person name="Liu X."/>
            <person name="Liu Y."/>
            <person name="Huang P."/>
            <person name="Ma Y."/>
            <person name="Qing Z."/>
            <person name="Tang Q."/>
            <person name="Cao H."/>
            <person name="Cheng P."/>
            <person name="Zheng Y."/>
            <person name="Yuan Z."/>
            <person name="Zhou Y."/>
            <person name="Liu J."/>
            <person name="Tang Z."/>
            <person name="Zhuo Y."/>
            <person name="Zhang Y."/>
            <person name="Yu L."/>
            <person name="Huang J."/>
            <person name="Yang P."/>
            <person name="Peng Q."/>
            <person name="Zhang J."/>
            <person name="Jiang W."/>
            <person name="Zhang Z."/>
            <person name="Lin K."/>
            <person name="Ro D.K."/>
            <person name="Chen X."/>
            <person name="Xiong X."/>
            <person name="Shang Y."/>
            <person name="Huang S."/>
            <person name="Zeng J."/>
        </authorList>
    </citation>
    <scope>NUCLEOTIDE SEQUENCE [LARGE SCALE GENOMIC DNA]</scope>
    <source>
        <strain evidence="3">cv. BLH2017</strain>
        <tissue evidence="2">Root</tissue>
    </source>
</reference>